<dbReference type="PANTHER" id="PTHR34310">
    <property type="entry name" value="DUF427 DOMAIN PROTEIN (AFU_ORTHOLOGUE AFUA_3G02220)"/>
    <property type="match status" value="1"/>
</dbReference>
<dbReference type="AlphaFoldDB" id="A0A1Y3P412"/>
<comment type="caution">
    <text evidence="2">The sequence shown here is derived from an EMBL/GenBank/DDBJ whole genome shotgun (WGS) entry which is preliminary data.</text>
</comment>
<accession>A0A1Y3P412</accession>
<dbReference type="Pfam" id="PF04248">
    <property type="entry name" value="NTP_transf_9"/>
    <property type="match status" value="1"/>
</dbReference>
<evidence type="ECO:0000313" key="2">
    <source>
        <dbReference type="EMBL" id="OUM73271.1"/>
    </source>
</evidence>
<dbReference type="Proteomes" id="UP000195440">
    <property type="component" value="Unassembled WGS sequence"/>
</dbReference>
<dbReference type="Gene3D" id="2.170.150.40">
    <property type="entry name" value="Domain of unknown function (DUF427)"/>
    <property type="match status" value="1"/>
</dbReference>
<sequence length="122" mass="14163">MKTPDYDHPITVTSCKGTVSVLFKDTLLARSEHALLLEEAKYPPVIYIPRSDIRIEHYVRTEHQTHCPYKGDANYFSLDIHGLRIPNAVWTYEHPYRAVAQLKNHVAFYPERVTFVTQVQHG</sequence>
<dbReference type="PANTHER" id="PTHR34310:SF9">
    <property type="entry name" value="BLR5716 PROTEIN"/>
    <property type="match status" value="1"/>
</dbReference>
<proteinExistence type="predicted"/>
<dbReference type="RefSeq" id="WP_087267884.1">
    <property type="nucleotide sequence ID" value="NZ_CP167995.1"/>
</dbReference>
<feature type="domain" description="DUF427" evidence="1">
    <location>
        <begin position="19"/>
        <end position="111"/>
    </location>
</feature>
<gene>
    <name evidence="2" type="ORF">AUC60_13190</name>
</gene>
<keyword evidence="3" id="KW-1185">Reference proteome</keyword>
<protein>
    <recommendedName>
        <fullName evidence="1">DUF427 domain-containing protein</fullName>
    </recommendedName>
</protein>
<organism evidence="2 3">
    <name type="scientific">Pseudomonas caspiana</name>
    <dbReference type="NCBI Taxonomy" id="1451454"/>
    <lineage>
        <taxon>Bacteria</taxon>
        <taxon>Pseudomonadati</taxon>
        <taxon>Pseudomonadota</taxon>
        <taxon>Gammaproteobacteria</taxon>
        <taxon>Pseudomonadales</taxon>
        <taxon>Pseudomonadaceae</taxon>
        <taxon>Pseudomonas</taxon>
    </lineage>
</organism>
<dbReference type="OrthoDB" id="4565346at2"/>
<evidence type="ECO:0000313" key="3">
    <source>
        <dbReference type="Proteomes" id="UP000195440"/>
    </source>
</evidence>
<name>A0A1Y3P412_9PSED</name>
<dbReference type="EMBL" id="LOHF01000010">
    <property type="protein sequence ID" value="OUM73271.1"/>
    <property type="molecule type" value="Genomic_DNA"/>
</dbReference>
<reference evidence="2 3" key="1">
    <citation type="journal article" date="2017" name="Syst. Appl. Microbiol.">
        <title>Pseudomonas caspiana sp. nov., a citrus pathogen in the Pseudomonas syringae phylogenetic group.</title>
        <authorList>
            <person name="Busquets A."/>
            <person name="Gomila M."/>
            <person name="Beiki F."/>
            <person name="Mulet M."/>
            <person name="Rahimian H."/>
            <person name="Garcia-Valdes E."/>
            <person name="Lalucat J."/>
        </authorList>
    </citation>
    <scope>NUCLEOTIDE SEQUENCE [LARGE SCALE GENOMIC DNA]</scope>
    <source>
        <strain evidence="2 3">FBF102</strain>
    </source>
</reference>
<evidence type="ECO:0000259" key="1">
    <source>
        <dbReference type="Pfam" id="PF04248"/>
    </source>
</evidence>
<dbReference type="InterPro" id="IPR007361">
    <property type="entry name" value="DUF427"/>
</dbReference>
<dbReference type="InterPro" id="IPR038694">
    <property type="entry name" value="DUF427_sf"/>
</dbReference>